<protein>
    <recommendedName>
        <fullName evidence="2">histidine kinase</fullName>
        <ecNumber evidence="2">2.7.13.3</ecNumber>
    </recommendedName>
</protein>
<feature type="compositionally biased region" description="Low complexity" evidence="9">
    <location>
        <begin position="400"/>
        <end position="416"/>
    </location>
</feature>
<dbReference type="EC" id="2.7.13.3" evidence="2"/>
<dbReference type="Pfam" id="PF07730">
    <property type="entry name" value="HisKA_3"/>
    <property type="match status" value="1"/>
</dbReference>
<reference evidence="14" key="1">
    <citation type="journal article" date="2019" name="Int. J. Syst. Evol. Microbiol.">
        <title>The Global Catalogue of Microorganisms (GCM) 10K type strain sequencing project: providing services to taxonomists for standard genome sequencing and annotation.</title>
        <authorList>
            <consortium name="The Broad Institute Genomics Platform"/>
            <consortium name="The Broad Institute Genome Sequencing Center for Infectious Disease"/>
            <person name="Wu L."/>
            <person name="Ma J."/>
        </authorList>
    </citation>
    <scope>NUCLEOTIDE SEQUENCE [LARGE SCALE GENOMIC DNA]</scope>
    <source>
        <strain evidence="14">PCU 347</strain>
    </source>
</reference>
<dbReference type="GO" id="GO:0016301">
    <property type="term" value="F:kinase activity"/>
    <property type="evidence" value="ECO:0007669"/>
    <property type="project" value="UniProtKB-KW"/>
</dbReference>
<evidence type="ECO:0000256" key="8">
    <source>
        <dbReference type="ARBA" id="ARBA00023012"/>
    </source>
</evidence>
<evidence type="ECO:0000256" key="4">
    <source>
        <dbReference type="ARBA" id="ARBA00022679"/>
    </source>
</evidence>
<dbReference type="Gene3D" id="3.30.565.10">
    <property type="entry name" value="Histidine kinase-like ATPase, C-terminal domain"/>
    <property type="match status" value="1"/>
</dbReference>
<comment type="caution">
    <text evidence="13">The sequence shown here is derived from an EMBL/GenBank/DDBJ whole genome shotgun (WGS) entry which is preliminary data.</text>
</comment>
<feature type="domain" description="Signal transduction histidine kinase subgroup 3 dimerisation and phosphoacceptor" evidence="12">
    <location>
        <begin position="182"/>
        <end position="245"/>
    </location>
</feature>
<evidence type="ECO:0000259" key="12">
    <source>
        <dbReference type="Pfam" id="PF07730"/>
    </source>
</evidence>
<feature type="transmembrane region" description="Helical" evidence="10">
    <location>
        <begin position="126"/>
        <end position="146"/>
    </location>
</feature>
<proteinExistence type="predicted"/>
<gene>
    <name evidence="13" type="ORF">ACFPC0_08715</name>
</gene>
<dbReference type="EMBL" id="JBHSDP010000009">
    <property type="protein sequence ID" value="MFC4327911.1"/>
    <property type="molecule type" value="Genomic_DNA"/>
</dbReference>
<feature type="transmembrane region" description="Helical" evidence="10">
    <location>
        <begin position="61"/>
        <end position="81"/>
    </location>
</feature>
<keyword evidence="7" id="KW-0067">ATP-binding</keyword>
<feature type="domain" description="Histidine kinase/HSP90-like ATPase" evidence="11">
    <location>
        <begin position="302"/>
        <end position="460"/>
    </location>
</feature>
<evidence type="ECO:0000256" key="10">
    <source>
        <dbReference type="SAM" id="Phobius"/>
    </source>
</evidence>
<keyword evidence="10" id="KW-0812">Transmembrane</keyword>
<evidence type="ECO:0000256" key="5">
    <source>
        <dbReference type="ARBA" id="ARBA00022741"/>
    </source>
</evidence>
<dbReference type="PANTHER" id="PTHR24421:SF10">
    <property type="entry name" value="NITRATE_NITRITE SENSOR PROTEIN NARQ"/>
    <property type="match status" value="1"/>
</dbReference>
<dbReference type="RefSeq" id="WP_381737903.1">
    <property type="nucleotide sequence ID" value="NZ_JBHSDP010000009.1"/>
</dbReference>
<organism evidence="13 14">
    <name type="scientific">Streptomyces andamanensis</name>
    <dbReference type="NCBI Taxonomy" id="1565035"/>
    <lineage>
        <taxon>Bacteria</taxon>
        <taxon>Bacillati</taxon>
        <taxon>Actinomycetota</taxon>
        <taxon>Actinomycetes</taxon>
        <taxon>Kitasatosporales</taxon>
        <taxon>Streptomycetaceae</taxon>
        <taxon>Streptomyces</taxon>
    </lineage>
</organism>
<dbReference type="Gene3D" id="1.20.5.1930">
    <property type="match status" value="1"/>
</dbReference>
<keyword evidence="10" id="KW-1133">Transmembrane helix</keyword>
<accession>A0ABV8TBE3</accession>
<evidence type="ECO:0000256" key="1">
    <source>
        <dbReference type="ARBA" id="ARBA00000085"/>
    </source>
</evidence>
<keyword evidence="8" id="KW-0902">Two-component regulatory system</keyword>
<keyword evidence="4" id="KW-0808">Transferase</keyword>
<evidence type="ECO:0000256" key="6">
    <source>
        <dbReference type="ARBA" id="ARBA00022777"/>
    </source>
</evidence>
<dbReference type="SUPFAM" id="SSF55874">
    <property type="entry name" value="ATPase domain of HSP90 chaperone/DNA topoisomerase II/histidine kinase"/>
    <property type="match status" value="1"/>
</dbReference>
<dbReference type="InterPro" id="IPR050482">
    <property type="entry name" value="Sensor_HK_TwoCompSys"/>
</dbReference>
<keyword evidence="5" id="KW-0547">Nucleotide-binding</keyword>
<name>A0ABV8TBE3_9ACTN</name>
<dbReference type="InterPro" id="IPR011712">
    <property type="entry name" value="Sig_transdc_His_kin_sub3_dim/P"/>
</dbReference>
<sequence>MRLWVTPRQRLLLDTLIALALLGATLGFAVGYQPAGWPPFDARAIALTCAVHLPLAVRRVAPWPVLCATCAGLVLYTALGYQPSVNVWSPMLAFFTIASAQPTRRTALSAVPVVAVWVYNALASHAMSPLVAVAQTLVVLLLAWGFGMNLRRLEKQNTELDRLTARLRAEEGARARHAVTEERLRIARELHDVVAHHLSVVSVQSGLARYVFDSDPARARAALCVIEDTARETLEEMRGLLQVLRVGPDGTEAVSGPPTGPDAGLARLGELTARTAAAGLVVETEVTGTPRPLAPGADLCAYRIVQEALTNTLKHAGAHARVRISLVYEAELLSVTVSDDGGGRSPDAAATTGDDGPVPVPVGAAGRGAAGTTGADGRAAGGRKGPAGRAARAGRRSPEAARTAGNTTGSTAAGGAEEVTVKGTGHGVVGMHERVRLYGGSFRAGPGPGEGFEVAFTLPVPYRPERDDGPDTVPPPRTTGPERVGQAGQGGQAGGSGGHRACARRR</sequence>
<evidence type="ECO:0000313" key="13">
    <source>
        <dbReference type="EMBL" id="MFC4327911.1"/>
    </source>
</evidence>
<feature type="region of interest" description="Disordered" evidence="9">
    <location>
        <begin position="460"/>
        <end position="506"/>
    </location>
</feature>
<evidence type="ECO:0000256" key="9">
    <source>
        <dbReference type="SAM" id="MobiDB-lite"/>
    </source>
</evidence>
<evidence type="ECO:0000256" key="7">
    <source>
        <dbReference type="ARBA" id="ARBA00022840"/>
    </source>
</evidence>
<comment type="catalytic activity">
    <reaction evidence="1">
        <text>ATP + protein L-histidine = ADP + protein N-phospho-L-histidine.</text>
        <dbReference type="EC" id="2.7.13.3"/>
    </reaction>
</comment>
<evidence type="ECO:0000256" key="3">
    <source>
        <dbReference type="ARBA" id="ARBA00022553"/>
    </source>
</evidence>
<keyword evidence="14" id="KW-1185">Reference proteome</keyword>
<dbReference type="PANTHER" id="PTHR24421">
    <property type="entry name" value="NITRATE/NITRITE SENSOR PROTEIN NARX-RELATED"/>
    <property type="match status" value="1"/>
</dbReference>
<evidence type="ECO:0000313" key="14">
    <source>
        <dbReference type="Proteomes" id="UP001595824"/>
    </source>
</evidence>
<dbReference type="InterPro" id="IPR036890">
    <property type="entry name" value="HATPase_C_sf"/>
</dbReference>
<keyword evidence="3" id="KW-0597">Phosphoprotein</keyword>
<dbReference type="InterPro" id="IPR003594">
    <property type="entry name" value="HATPase_dom"/>
</dbReference>
<feature type="compositionally biased region" description="Gly residues" evidence="9">
    <location>
        <begin position="487"/>
        <end position="498"/>
    </location>
</feature>
<evidence type="ECO:0000259" key="11">
    <source>
        <dbReference type="Pfam" id="PF02518"/>
    </source>
</evidence>
<dbReference type="Pfam" id="PF02518">
    <property type="entry name" value="HATPase_c"/>
    <property type="match status" value="1"/>
</dbReference>
<keyword evidence="10" id="KW-0472">Membrane</keyword>
<dbReference type="Proteomes" id="UP001595824">
    <property type="component" value="Unassembled WGS sequence"/>
</dbReference>
<dbReference type="CDD" id="cd16917">
    <property type="entry name" value="HATPase_UhpB-NarQ-NarX-like"/>
    <property type="match status" value="1"/>
</dbReference>
<feature type="region of interest" description="Disordered" evidence="9">
    <location>
        <begin position="337"/>
        <end position="427"/>
    </location>
</feature>
<keyword evidence="6 13" id="KW-0418">Kinase</keyword>
<evidence type="ECO:0000256" key="2">
    <source>
        <dbReference type="ARBA" id="ARBA00012438"/>
    </source>
</evidence>
<feature type="compositionally biased region" description="Low complexity" evidence="9">
    <location>
        <begin position="352"/>
        <end position="364"/>
    </location>
</feature>